<name>A0A926DSS8_9FIRM</name>
<proteinExistence type="predicted"/>
<protein>
    <submittedName>
        <fullName evidence="3">DUF1700 domain-containing protein</fullName>
    </submittedName>
</protein>
<evidence type="ECO:0000256" key="2">
    <source>
        <dbReference type="SAM" id="Phobius"/>
    </source>
</evidence>
<feature type="region of interest" description="Disordered" evidence="1">
    <location>
        <begin position="67"/>
        <end position="129"/>
    </location>
</feature>
<feature type="transmembrane region" description="Helical" evidence="2">
    <location>
        <begin position="139"/>
        <end position="159"/>
    </location>
</feature>
<dbReference type="Proteomes" id="UP000657006">
    <property type="component" value="Unassembled WGS sequence"/>
</dbReference>
<accession>A0A926DSS8</accession>
<dbReference type="AlphaFoldDB" id="A0A926DSS8"/>
<sequence>MCDTPHTKAWFMSEMQKSLAGLPSEYIREVLSDFEEHFDAGILNGESEDEICVRLGDPKIIGEQLRQEAVQSGADVTEPSETPPLTAQPRPSTPPLISGQTPRQGPPPFTNQGPPPPPPPIRTASSANGSRSGGCLRQLVMFCVLAFFNLVVVLGPWIGVAAVLFSMWFVAIALILSGILCIAAGIIAPMMVFDWITLYTPLSYFNAIMAGIALISGGILLFYAITLLNKGFYKLTARYLHWNCKAMG</sequence>
<reference evidence="3" key="1">
    <citation type="submission" date="2020-08" db="EMBL/GenBank/DDBJ databases">
        <title>Genome public.</title>
        <authorList>
            <person name="Liu C."/>
            <person name="Sun Q."/>
        </authorList>
    </citation>
    <scope>NUCLEOTIDE SEQUENCE</scope>
    <source>
        <strain evidence="3">NSJ-32</strain>
    </source>
</reference>
<evidence type="ECO:0000313" key="4">
    <source>
        <dbReference type="Proteomes" id="UP000657006"/>
    </source>
</evidence>
<dbReference type="EMBL" id="JACRSQ010000007">
    <property type="protein sequence ID" value="MBC8543147.1"/>
    <property type="molecule type" value="Genomic_DNA"/>
</dbReference>
<dbReference type="RefSeq" id="WP_177720357.1">
    <property type="nucleotide sequence ID" value="NZ_JACRSQ010000007.1"/>
</dbReference>
<feature type="transmembrane region" description="Helical" evidence="2">
    <location>
        <begin position="165"/>
        <end position="192"/>
    </location>
</feature>
<feature type="transmembrane region" description="Helical" evidence="2">
    <location>
        <begin position="204"/>
        <end position="225"/>
    </location>
</feature>
<feature type="compositionally biased region" description="Pro residues" evidence="1">
    <location>
        <begin position="104"/>
        <end position="121"/>
    </location>
</feature>
<comment type="caution">
    <text evidence="3">The sequence shown here is derived from an EMBL/GenBank/DDBJ whole genome shotgun (WGS) entry which is preliminary data.</text>
</comment>
<gene>
    <name evidence="3" type="ORF">H8730_06290</name>
</gene>
<keyword evidence="4" id="KW-1185">Reference proteome</keyword>
<keyword evidence="2" id="KW-0472">Membrane</keyword>
<organism evidence="3 4">
    <name type="scientific">Bianquea renquensis</name>
    <dbReference type="NCBI Taxonomy" id="2763661"/>
    <lineage>
        <taxon>Bacteria</taxon>
        <taxon>Bacillati</taxon>
        <taxon>Bacillota</taxon>
        <taxon>Clostridia</taxon>
        <taxon>Eubacteriales</taxon>
        <taxon>Bianqueaceae</taxon>
        <taxon>Bianquea</taxon>
    </lineage>
</organism>
<keyword evidence="2" id="KW-0812">Transmembrane</keyword>
<dbReference type="Pfam" id="PF22564">
    <property type="entry name" value="HAAS"/>
    <property type="match status" value="1"/>
</dbReference>
<keyword evidence="2" id="KW-1133">Transmembrane helix</keyword>
<evidence type="ECO:0000313" key="3">
    <source>
        <dbReference type="EMBL" id="MBC8543147.1"/>
    </source>
</evidence>
<evidence type="ECO:0000256" key="1">
    <source>
        <dbReference type="SAM" id="MobiDB-lite"/>
    </source>
</evidence>